<dbReference type="RefSeq" id="XP_067485332.1">
    <property type="nucleotide sequence ID" value="XM_067623698.1"/>
</dbReference>
<gene>
    <name evidence="1" type="ORF">ASPBRDRAFT_37298</name>
</gene>
<reference evidence="2" key="1">
    <citation type="journal article" date="2017" name="Genome Biol.">
        <title>Comparative genomics reveals high biological diversity and specific adaptations in the industrially and medically important fungal genus Aspergillus.</title>
        <authorList>
            <person name="de Vries R.P."/>
            <person name="Riley R."/>
            <person name="Wiebenga A."/>
            <person name="Aguilar-Osorio G."/>
            <person name="Amillis S."/>
            <person name="Uchima C.A."/>
            <person name="Anderluh G."/>
            <person name="Asadollahi M."/>
            <person name="Askin M."/>
            <person name="Barry K."/>
            <person name="Battaglia E."/>
            <person name="Bayram O."/>
            <person name="Benocci T."/>
            <person name="Braus-Stromeyer S.A."/>
            <person name="Caldana C."/>
            <person name="Canovas D."/>
            <person name="Cerqueira G.C."/>
            <person name="Chen F."/>
            <person name="Chen W."/>
            <person name="Choi C."/>
            <person name="Clum A."/>
            <person name="Dos Santos R.A."/>
            <person name="Damasio A.R."/>
            <person name="Diallinas G."/>
            <person name="Emri T."/>
            <person name="Fekete E."/>
            <person name="Flipphi M."/>
            <person name="Freyberg S."/>
            <person name="Gallo A."/>
            <person name="Gournas C."/>
            <person name="Habgood R."/>
            <person name="Hainaut M."/>
            <person name="Harispe M.L."/>
            <person name="Henrissat B."/>
            <person name="Hilden K.S."/>
            <person name="Hope R."/>
            <person name="Hossain A."/>
            <person name="Karabika E."/>
            <person name="Karaffa L."/>
            <person name="Karanyi Z."/>
            <person name="Krasevec N."/>
            <person name="Kuo A."/>
            <person name="Kusch H."/>
            <person name="LaButti K."/>
            <person name="Lagendijk E.L."/>
            <person name="Lapidus A."/>
            <person name="Levasseur A."/>
            <person name="Lindquist E."/>
            <person name="Lipzen A."/>
            <person name="Logrieco A.F."/>
            <person name="MacCabe A."/>
            <person name="Maekelae M.R."/>
            <person name="Malavazi I."/>
            <person name="Melin P."/>
            <person name="Meyer V."/>
            <person name="Mielnichuk N."/>
            <person name="Miskei M."/>
            <person name="Molnar A.P."/>
            <person name="Mule G."/>
            <person name="Ngan C.Y."/>
            <person name="Orejas M."/>
            <person name="Orosz E."/>
            <person name="Ouedraogo J.P."/>
            <person name="Overkamp K.M."/>
            <person name="Park H.-S."/>
            <person name="Perrone G."/>
            <person name="Piumi F."/>
            <person name="Punt P.J."/>
            <person name="Ram A.F."/>
            <person name="Ramon A."/>
            <person name="Rauscher S."/>
            <person name="Record E."/>
            <person name="Riano-Pachon D.M."/>
            <person name="Robert V."/>
            <person name="Roehrig J."/>
            <person name="Ruller R."/>
            <person name="Salamov A."/>
            <person name="Salih N.S."/>
            <person name="Samson R.A."/>
            <person name="Sandor E."/>
            <person name="Sanguinetti M."/>
            <person name="Schuetze T."/>
            <person name="Sepcic K."/>
            <person name="Shelest E."/>
            <person name="Sherlock G."/>
            <person name="Sophianopoulou V."/>
            <person name="Squina F.M."/>
            <person name="Sun H."/>
            <person name="Susca A."/>
            <person name="Todd R.B."/>
            <person name="Tsang A."/>
            <person name="Unkles S.E."/>
            <person name="van de Wiele N."/>
            <person name="van Rossen-Uffink D."/>
            <person name="Oliveira J.V."/>
            <person name="Vesth T.C."/>
            <person name="Visser J."/>
            <person name="Yu J.-H."/>
            <person name="Zhou M."/>
            <person name="Andersen M.R."/>
            <person name="Archer D.B."/>
            <person name="Baker S.E."/>
            <person name="Benoit I."/>
            <person name="Brakhage A.A."/>
            <person name="Braus G.H."/>
            <person name="Fischer R."/>
            <person name="Frisvad J.C."/>
            <person name="Goldman G.H."/>
            <person name="Houbraken J."/>
            <person name="Oakley B."/>
            <person name="Pocsi I."/>
            <person name="Scazzocchio C."/>
            <person name="Seiboth B."/>
            <person name="vanKuyk P.A."/>
            <person name="Wortman J."/>
            <person name="Dyer P.S."/>
            <person name="Grigoriev I.V."/>
        </authorList>
    </citation>
    <scope>NUCLEOTIDE SEQUENCE [LARGE SCALE GENOMIC DNA]</scope>
    <source>
        <strain evidence="2">CBS 101740 / IMI 381727 / IBT 21946</strain>
    </source>
</reference>
<dbReference type="VEuPathDB" id="FungiDB:ASPBRDRAFT_37298"/>
<proteinExistence type="predicted"/>
<dbReference type="EMBL" id="KV878679">
    <property type="protein sequence ID" value="OJJ78085.1"/>
    <property type="molecule type" value="Genomic_DNA"/>
</dbReference>
<evidence type="ECO:0000313" key="2">
    <source>
        <dbReference type="Proteomes" id="UP000184499"/>
    </source>
</evidence>
<evidence type="ECO:0000313" key="1">
    <source>
        <dbReference type="EMBL" id="OJJ78085.1"/>
    </source>
</evidence>
<sequence>MFDNTDIWEYFPYHTSDQREALNKQLQAILQGPDSSARRKGALFYNEVVRLMYAHKNKLPKFVRESHGIRETMHMAYLADLAITGWFEPHTMEATWGIRAHKEETILYRQVPDRQDHEIQHEQEVQALTALVYASHITIYCTNETQPAKWKTITDIYRREGASMPRFDSHWAIRPSDLEYDKFCDKLHEMVGYEREKDTILWIPRANGSYMDREPEPETHADVVNELAASKPSIITDHASWIAAMEQMQRALGFGCRETIPKYRATAEFYISRNLGQMGGQWEIV</sequence>
<dbReference type="OrthoDB" id="10655401at2759"/>
<dbReference type="GeneID" id="93576186"/>
<protein>
    <submittedName>
        <fullName evidence="1">Uncharacterized protein</fullName>
    </submittedName>
</protein>
<keyword evidence="2" id="KW-1185">Reference proteome</keyword>
<dbReference type="Proteomes" id="UP000184499">
    <property type="component" value="Unassembled WGS sequence"/>
</dbReference>
<organism evidence="1 2">
    <name type="scientific">Aspergillus brasiliensis (strain CBS 101740 / IMI 381727 / IBT 21946)</name>
    <dbReference type="NCBI Taxonomy" id="767769"/>
    <lineage>
        <taxon>Eukaryota</taxon>
        <taxon>Fungi</taxon>
        <taxon>Dikarya</taxon>
        <taxon>Ascomycota</taxon>
        <taxon>Pezizomycotina</taxon>
        <taxon>Eurotiomycetes</taxon>
        <taxon>Eurotiomycetidae</taxon>
        <taxon>Eurotiales</taxon>
        <taxon>Aspergillaceae</taxon>
        <taxon>Aspergillus</taxon>
        <taxon>Aspergillus subgen. Circumdati</taxon>
    </lineage>
</organism>
<accession>A0A1L9V2A3</accession>
<dbReference type="AlphaFoldDB" id="A0A1L9V2A3"/>
<name>A0A1L9V2A3_ASPBC</name>